<evidence type="ECO:0000256" key="1">
    <source>
        <dbReference type="SAM" id="Phobius"/>
    </source>
</evidence>
<keyword evidence="1" id="KW-0812">Transmembrane</keyword>
<accession>A0A3P1YN56</accession>
<reference evidence="2 3" key="1">
    <citation type="submission" date="2018-11" db="EMBL/GenBank/DDBJ databases">
        <title>Genomes From Bacteria Associated with the Canine Oral Cavity: a Test Case for Automated Genome-Based Taxonomic Assignment.</title>
        <authorList>
            <person name="Coil D.A."/>
            <person name="Jospin G."/>
            <person name="Darling A.E."/>
            <person name="Wallis C."/>
            <person name="Davis I.J."/>
            <person name="Harris S."/>
            <person name="Eisen J.A."/>
            <person name="Holcombe L.J."/>
            <person name="O'Flynn C."/>
        </authorList>
    </citation>
    <scope>NUCLEOTIDE SEQUENCE [LARGE SCALE GENOMIC DNA]</scope>
    <source>
        <strain evidence="2 3">OH1426_COT-023</strain>
    </source>
</reference>
<organism evidence="2 3">
    <name type="scientific">Tannerella forsythia</name>
    <name type="common">Bacteroides forsythus</name>
    <dbReference type="NCBI Taxonomy" id="28112"/>
    <lineage>
        <taxon>Bacteria</taxon>
        <taxon>Pseudomonadati</taxon>
        <taxon>Bacteroidota</taxon>
        <taxon>Bacteroidia</taxon>
        <taxon>Bacteroidales</taxon>
        <taxon>Tannerellaceae</taxon>
        <taxon>Tannerella</taxon>
    </lineage>
</organism>
<name>A0A3P1YN56_TANFO</name>
<gene>
    <name evidence="2" type="ORF">EII41_11200</name>
</gene>
<keyword evidence="1" id="KW-0472">Membrane</keyword>
<comment type="caution">
    <text evidence="2">The sequence shown here is derived from an EMBL/GenBank/DDBJ whole genome shotgun (WGS) entry which is preliminary data.</text>
</comment>
<evidence type="ECO:0008006" key="4">
    <source>
        <dbReference type="Google" id="ProtNLM"/>
    </source>
</evidence>
<evidence type="ECO:0000313" key="2">
    <source>
        <dbReference type="EMBL" id="RRD72451.1"/>
    </source>
</evidence>
<sequence>MDLTNFKAIDKTMKATTILALLFGGIMAIAFVSCFIYLSNKIDKAYSHALVIDTSGKVYETTTVESAQMRKYEYENHIKMFVNTWYAFDESNYEKNIQTALHWIGNRGKELLSEYRDVDMYNSLIQKNIRYGVLLKDIELNITTLPVSGKIYFTQMGFRSRGSSARDVFVDFTLYDVDRSSENPHGVKIEDWIVRYSEPRATTNEEERTNKSYQDE</sequence>
<dbReference type="AlphaFoldDB" id="A0A3P1YN56"/>
<proteinExistence type="predicted"/>
<keyword evidence="1" id="KW-1133">Transmembrane helix</keyword>
<dbReference type="PROSITE" id="PS51257">
    <property type="entry name" value="PROKAR_LIPOPROTEIN"/>
    <property type="match status" value="1"/>
</dbReference>
<evidence type="ECO:0000313" key="3">
    <source>
        <dbReference type="Proteomes" id="UP000279860"/>
    </source>
</evidence>
<dbReference type="EMBL" id="RQYN01000050">
    <property type="protein sequence ID" value="RRD72451.1"/>
    <property type="molecule type" value="Genomic_DNA"/>
</dbReference>
<dbReference type="Proteomes" id="UP000279860">
    <property type="component" value="Unassembled WGS sequence"/>
</dbReference>
<dbReference type="RefSeq" id="WP_124790648.1">
    <property type="nucleotide sequence ID" value="NZ_RQYN01000050.1"/>
</dbReference>
<protein>
    <recommendedName>
        <fullName evidence="4">Conjugative transposon protein TraK</fullName>
    </recommendedName>
</protein>
<feature type="transmembrane region" description="Helical" evidence="1">
    <location>
        <begin position="15"/>
        <end position="38"/>
    </location>
</feature>